<proteinExistence type="predicted"/>
<dbReference type="Proteomes" id="UP000533080">
    <property type="component" value="Unassembled WGS sequence"/>
</dbReference>
<evidence type="ECO:0000313" key="1">
    <source>
        <dbReference type="EMBL" id="NOJ77213.1"/>
    </source>
</evidence>
<dbReference type="EMBL" id="JABFNT010000006">
    <property type="protein sequence ID" value="NOJ77213.1"/>
    <property type="molecule type" value="Genomic_DNA"/>
</dbReference>
<comment type="caution">
    <text evidence="1">The sequence shown here is derived from an EMBL/GenBank/DDBJ whole genome shotgun (WGS) entry which is preliminary data.</text>
</comment>
<sequence>MSRALEEKVEGLRTQPFPYLYLDATFLDARCRTSRPWWPTAWARMGPGTGWR</sequence>
<reference evidence="1 2" key="1">
    <citation type="submission" date="2020-05" db="EMBL/GenBank/DDBJ databases">
        <authorList>
            <person name="Whitworth D."/>
        </authorList>
    </citation>
    <scope>NUCLEOTIDE SEQUENCE [LARGE SCALE GENOMIC DNA]</scope>
    <source>
        <strain evidence="1 2">AM005</strain>
    </source>
</reference>
<gene>
    <name evidence="1" type="ORF">HNV28_02370</name>
</gene>
<name>A0A7Y4IDD7_MYXXA</name>
<protein>
    <submittedName>
        <fullName evidence="1">Uncharacterized protein</fullName>
    </submittedName>
</protein>
<organism evidence="1 2">
    <name type="scientific">Myxococcus xanthus</name>
    <dbReference type="NCBI Taxonomy" id="34"/>
    <lineage>
        <taxon>Bacteria</taxon>
        <taxon>Pseudomonadati</taxon>
        <taxon>Myxococcota</taxon>
        <taxon>Myxococcia</taxon>
        <taxon>Myxococcales</taxon>
        <taxon>Cystobacterineae</taxon>
        <taxon>Myxococcaceae</taxon>
        <taxon>Myxococcus</taxon>
    </lineage>
</organism>
<evidence type="ECO:0000313" key="2">
    <source>
        <dbReference type="Proteomes" id="UP000533080"/>
    </source>
</evidence>
<accession>A0A7Y4IDD7</accession>
<dbReference type="AlphaFoldDB" id="A0A7Y4IDD7"/>